<dbReference type="Pfam" id="PF01535">
    <property type="entry name" value="PPR"/>
    <property type="match status" value="3"/>
</dbReference>
<organism evidence="4 5">
    <name type="scientific">Dillenia turbinata</name>
    <dbReference type="NCBI Taxonomy" id="194707"/>
    <lineage>
        <taxon>Eukaryota</taxon>
        <taxon>Viridiplantae</taxon>
        <taxon>Streptophyta</taxon>
        <taxon>Embryophyta</taxon>
        <taxon>Tracheophyta</taxon>
        <taxon>Spermatophyta</taxon>
        <taxon>Magnoliopsida</taxon>
        <taxon>eudicotyledons</taxon>
        <taxon>Gunneridae</taxon>
        <taxon>Pentapetalae</taxon>
        <taxon>Dilleniales</taxon>
        <taxon>Dilleniaceae</taxon>
        <taxon>Dillenia</taxon>
    </lineage>
</organism>
<dbReference type="GO" id="GO:0099402">
    <property type="term" value="P:plant organ development"/>
    <property type="evidence" value="ECO:0007669"/>
    <property type="project" value="UniProtKB-ARBA"/>
</dbReference>
<dbReference type="EMBL" id="JBAMMX010000016">
    <property type="protein sequence ID" value="KAK6924805.1"/>
    <property type="molecule type" value="Genomic_DNA"/>
</dbReference>
<dbReference type="Pfam" id="PF20431">
    <property type="entry name" value="E_motif"/>
    <property type="match status" value="1"/>
</dbReference>
<accession>A0AAN8UZG1</accession>
<dbReference type="GO" id="GO:0009451">
    <property type="term" value="P:RNA modification"/>
    <property type="evidence" value="ECO:0007669"/>
    <property type="project" value="InterPro"/>
</dbReference>
<evidence type="ECO:0000256" key="3">
    <source>
        <dbReference type="SAM" id="Phobius"/>
    </source>
</evidence>
<keyword evidence="3" id="KW-0472">Membrane</keyword>
<dbReference type="InterPro" id="IPR046848">
    <property type="entry name" value="E_motif"/>
</dbReference>
<dbReference type="FunFam" id="1.25.40.10:FF:000158">
    <property type="entry name" value="pentatricopeptide repeat-containing protein At2g33680"/>
    <property type="match status" value="1"/>
</dbReference>
<keyword evidence="3" id="KW-1133">Transmembrane helix</keyword>
<dbReference type="GO" id="GO:0003723">
    <property type="term" value="F:RNA binding"/>
    <property type="evidence" value="ECO:0007669"/>
    <property type="project" value="InterPro"/>
</dbReference>
<feature type="repeat" description="PPR" evidence="2">
    <location>
        <begin position="73"/>
        <end position="107"/>
    </location>
</feature>
<gene>
    <name evidence="4" type="ORF">RJ641_009131</name>
</gene>
<dbReference type="Proteomes" id="UP001370490">
    <property type="component" value="Unassembled WGS sequence"/>
</dbReference>
<keyword evidence="3" id="KW-0812">Transmembrane</keyword>
<dbReference type="Gene3D" id="1.25.40.10">
    <property type="entry name" value="Tetratricopeptide repeat domain"/>
    <property type="match status" value="2"/>
</dbReference>
<evidence type="ECO:0000313" key="4">
    <source>
        <dbReference type="EMBL" id="KAK6924805.1"/>
    </source>
</evidence>
<evidence type="ECO:0000313" key="5">
    <source>
        <dbReference type="Proteomes" id="UP001370490"/>
    </source>
</evidence>
<evidence type="ECO:0000256" key="2">
    <source>
        <dbReference type="PROSITE-ProRule" id="PRU00708"/>
    </source>
</evidence>
<keyword evidence="5" id="KW-1185">Reference proteome</keyword>
<sequence>MWSETKPDNFTFPCILHVCSESCDFRCPRLVHGGWLCVVLGLNLFIAAHLCLRIQNLVLLMRQERFLMVLEPDLALWNSKISGYGSFGLWDRGWDMFNMMRRFGQCPAEFSIFGLISGLADSLLVGVGQAMHSFCIKCGFHYNVHTCSALVSIYLKPDLVTWSALITGFSKSGEYRKADHVLVASVVAASAQLAITGLGKELHGYVFQLSFQSDIMVSSKLIDMYSKCGLIGLGIGGVRHHARKEYSALQFPYISRTQKKKKKKKKDSLILDFGLHGLASEASRTIDKLLDEGLKPDESTFSALLSACCHAGLAMEGRDLLRRMAIIEAKTEHFVHMVKLLGMTGELEEAYDLVLSLPKPVDSGVWGALLSCSDIHWNTELGKIVAKQLIETKPEKSAYWVMLSNINAGESRWGEVNKLRDSISGGGLKKMPGLSWIGDGGI</sequence>
<dbReference type="NCBIfam" id="TIGR00756">
    <property type="entry name" value="PPR"/>
    <property type="match status" value="1"/>
</dbReference>
<dbReference type="PANTHER" id="PTHR47926:SF347">
    <property type="entry name" value="PENTATRICOPEPTIDE REPEAT-CONTAINING PROTEIN"/>
    <property type="match status" value="1"/>
</dbReference>
<dbReference type="InterPro" id="IPR046960">
    <property type="entry name" value="PPR_At4g14850-like_plant"/>
</dbReference>
<dbReference type="AlphaFoldDB" id="A0AAN8UZG1"/>
<evidence type="ECO:0000256" key="1">
    <source>
        <dbReference type="ARBA" id="ARBA00022737"/>
    </source>
</evidence>
<name>A0AAN8UZG1_9MAGN</name>
<keyword evidence="1" id="KW-0677">Repeat</keyword>
<dbReference type="InterPro" id="IPR002885">
    <property type="entry name" value="PPR_rpt"/>
</dbReference>
<proteinExistence type="predicted"/>
<comment type="caution">
    <text evidence="4">The sequence shown here is derived from an EMBL/GenBank/DDBJ whole genome shotgun (WGS) entry which is preliminary data.</text>
</comment>
<dbReference type="PANTHER" id="PTHR47926">
    <property type="entry name" value="PENTATRICOPEPTIDE REPEAT-CONTAINING PROTEIN"/>
    <property type="match status" value="1"/>
</dbReference>
<dbReference type="PROSITE" id="PS51375">
    <property type="entry name" value="PPR"/>
    <property type="match status" value="1"/>
</dbReference>
<feature type="transmembrane region" description="Helical" evidence="3">
    <location>
        <begin position="33"/>
        <end position="52"/>
    </location>
</feature>
<protein>
    <submittedName>
        <fullName evidence="4">Pentatricopeptide repeat</fullName>
    </submittedName>
</protein>
<feature type="transmembrane region" description="Helical" evidence="3">
    <location>
        <begin position="110"/>
        <end position="131"/>
    </location>
</feature>
<reference evidence="4 5" key="1">
    <citation type="submission" date="2023-12" db="EMBL/GenBank/DDBJ databases">
        <title>A high-quality genome assembly for Dillenia turbinata (Dilleniales).</title>
        <authorList>
            <person name="Chanderbali A."/>
        </authorList>
    </citation>
    <scope>NUCLEOTIDE SEQUENCE [LARGE SCALE GENOMIC DNA]</scope>
    <source>
        <strain evidence="4">LSX21</strain>
        <tissue evidence="4">Leaf</tissue>
    </source>
</reference>
<dbReference type="InterPro" id="IPR011990">
    <property type="entry name" value="TPR-like_helical_dom_sf"/>
</dbReference>